<reference evidence="2" key="1">
    <citation type="submission" date="2023-01" db="EMBL/GenBank/DDBJ databases">
        <title>Genome assembly of the deep-sea coral Lophelia pertusa.</title>
        <authorList>
            <person name="Herrera S."/>
            <person name="Cordes E."/>
        </authorList>
    </citation>
    <scope>NUCLEOTIDE SEQUENCE</scope>
    <source>
        <strain evidence="2">USNM1676648</strain>
        <tissue evidence="2">Polyp</tissue>
    </source>
</reference>
<feature type="region of interest" description="Disordered" evidence="1">
    <location>
        <begin position="88"/>
        <end position="109"/>
    </location>
</feature>
<proteinExistence type="predicted"/>
<keyword evidence="3" id="KW-1185">Reference proteome</keyword>
<accession>A0A9X0CN62</accession>
<organism evidence="2 3">
    <name type="scientific">Desmophyllum pertusum</name>
    <dbReference type="NCBI Taxonomy" id="174260"/>
    <lineage>
        <taxon>Eukaryota</taxon>
        <taxon>Metazoa</taxon>
        <taxon>Cnidaria</taxon>
        <taxon>Anthozoa</taxon>
        <taxon>Hexacorallia</taxon>
        <taxon>Scleractinia</taxon>
        <taxon>Caryophylliina</taxon>
        <taxon>Caryophylliidae</taxon>
        <taxon>Desmophyllum</taxon>
    </lineage>
</organism>
<gene>
    <name evidence="2" type="ORF">OS493_038718</name>
</gene>
<evidence type="ECO:0000313" key="3">
    <source>
        <dbReference type="Proteomes" id="UP001163046"/>
    </source>
</evidence>
<comment type="caution">
    <text evidence="2">The sequence shown here is derived from an EMBL/GenBank/DDBJ whole genome shotgun (WGS) entry which is preliminary data.</text>
</comment>
<dbReference type="Proteomes" id="UP001163046">
    <property type="component" value="Unassembled WGS sequence"/>
</dbReference>
<dbReference type="AlphaFoldDB" id="A0A9X0CN62"/>
<evidence type="ECO:0000313" key="2">
    <source>
        <dbReference type="EMBL" id="KAJ7369480.1"/>
    </source>
</evidence>
<name>A0A9X0CN62_9CNID</name>
<sequence length="109" mass="11925">CTKEELSRQIIISSTVADAELLAAERCRSINTSASGADYHACCDHMSNTSITRQSGFSSKQTGRYMIRFLKTTRSFILTLGVSVQDGQTANPPLEPQINSGEQNNQVKL</sequence>
<feature type="non-terminal residue" evidence="2">
    <location>
        <position position="1"/>
    </location>
</feature>
<evidence type="ECO:0000256" key="1">
    <source>
        <dbReference type="SAM" id="MobiDB-lite"/>
    </source>
</evidence>
<dbReference type="EMBL" id="MU826940">
    <property type="protein sequence ID" value="KAJ7369480.1"/>
    <property type="molecule type" value="Genomic_DNA"/>
</dbReference>
<protein>
    <submittedName>
        <fullName evidence="2">Uncharacterized protein</fullName>
    </submittedName>
</protein>